<organism evidence="1 2">
    <name type="scientific">Streptococcus macacae NCTC 11558</name>
    <dbReference type="NCBI Taxonomy" id="764298"/>
    <lineage>
        <taxon>Bacteria</taxon>
        <taxon>Bacillati</taxon>
        <taxon>Bacillota</taxon>
        <taxon>Bacilli</taxon>
        <taxon>Lactobacillales</taxon>
        <taxon>Streptococcaceae</taxon>
        <taxon>Streptococcus</taxon>
    </lineage>
</organism>
<dbReference type="EMBL" id="AEUW02000001">
    <property type="protein sequence ID" value="EHJ52992.1"/>
    <property type="molecule type" value="Genomic_DNA"/>
</dbReference>
<evidence type="ECO:0000313" key="2">
    <source>
        <dbReference type="Proteomes" id="UP000003573"/>
    </source>
</evidence>
<evidence type="ECO:0000313" key="1">
    <source>
        <dbReference type="EMBL" id="EHJ52992.1"/>
    </source>
</evidence>
<sequence length="42" mass="5073">MLCFENNKAQTHRRLSLIYTFIKKEAEAKAPTSRRFMKKEKK</sequence>
<dbReference type="Proteomes" id="UP000003573">
    <property type="component" value="Unassembled WGS sequence"/>
</dbReference>
<name>G5JWC4_9STRE</name>
<dbReference type="STRING" id="764298.STRMA_1870"/>
<keyword evidence="2" id="KW-1185">Reference proteome</keyword>
<gene>
    <name evidence="1" type="ORF">STRMA_1870</name>
</gene>
<proteinExistence type="predicted"/>
<comment type="caution">
    <text evidence="1">The sequence shown here is derived from an EMBL/GenBank/DDBJ whole genome shotgun (WGS) entry which is preliminary data.</text>
</comment>
<dbReference type="AlphaFoldDB" id="G5JWC4"/>
<accession>G5JWC4</accession>
<reference evidence="1 2" key="1">
    <citation type="journal article" date="2014" name="Int. J. Syst. Evol. Microbiol.">
        <title>Phylogenomics and the dynamic genome evolution of the genus Streptococcus.</title>
        <authorList>
            <consortium name="The Broad Institute Genome Sequencing Platform"/>
            <person name="Richards V.P."/>
            <person name="Palmer S.R."/>
            <person name="Pavinski Bitar P.D."/>
            <person name="Qin X."/>
            <person name="Weinstock G.M."/>
            <person name="Highlander S.K."/>
            <person name="Town C.D."/>
            <person name="Burne R.A."/>
            <person name="Stanhope M.J."/>
        </authorList>
    </citation>
    <scope>NUCLEOTIDE SEQUENCE [LARGE SCALE GENOMIC DNA]</scope>
    <source>
        <strain evidence="1 2">NCTC 11558</strain>
    </source>
</reference>
<protein>
    <submittedName>
        <fullName evidence="1">Uncharacterized protein</fullName>
    </submittedName>
</protein>